<dbReference type="SFLD" id="SFLDS00052">
    <property type="entry name" value="Ferric_Reductase_Domain"/>
    <property type="match status" value="1"/>
</dbReference>
<dbReference type="Proteomes" id="UP000016922">
    <property type="component" value="Unassembled WGS sequence"/>
</dbReference>
<keyword evidence="3" id="KW-0249">Electron transport</keyword>
<dbReference type="Pfam" id="PF08030">
    <property type="entry name" value="NAD_binding_6"/>
    <property type="match status" value="1"/>
</dbReference>
<dbReference type="InterPro" id="IPR000778">
    <property type="entry name" value="Cyt_b245_heavy_chain"/>
</dbReference>
<evidence type="ECO:0000256" key="9">
    <source>
        <dbReference type="SAM" id="Phobius"/>
    </source>
</evidence>
<dbReference type="InterPro" id="IPR013121">
    <property type="entry name" value="Fe_red_NAD-bd_6"/>
</dbReference>
<gene>
    <name evidence="11" type="ORF">GLAREA_07262</name>
</gene>
<dbReference type="EMBL" id="KE145357">
    <property type="protein sequence ID" value="EPE34249.1"/>
    <property type="molecule type" value="Genomic_DNA"/>
</dbReference>
<evidence type="ECO:0000313" key="12">
    <source>
        <dbReference type="Proteomes" id="UP000016922"/>
    </source>
</evidence>
<dbReference type="eggNOG" id="KOG0039">
    <property type="taxonomic scope" value="Eukaryota"/>
</dbReference>
<organism evidence="11 12">
    <name type="scientific">Glarea lozoyensis (strain ATCC 20868 / MF5171)</name>
    <dbReference type="NCBI Taxonomy" id="1116229"/>
    <lineage>
        <taxon>Eukaryota</taxon>
        <taxon>Fungi</taxon>
        <taxon>Dikarya</taxon>
        <taxon>Ascomycota</taxon>
        <taxon>Pezizomycotina</taxon>
        <taxon>Leotiomycetes</taxon>
        <taxon>Helotiales</taxon>
        <taxon>Helotiaceae</taxon>
        <taxon>Glarea</taxon>
    </lineage>
</organism>
<dbReference type="AlphaFoldDB" id="S3DAW8"/>
<evidence type="ECO:0000256" key="5">
    <source>
        <dbReference type="ARBA" id="ARBA00023002"/>
    </source>
</evidence>
<dbReference type="SUPFAM" id="SSF63380">
    <property type="entry name" value="Riboflavin synthase domain-like"/>
    <property type="match status" value="1"/>
</dbReference>
<dbReference type="HOGENOM" id="CLU_035336_0_0_1"/>
<dbReference type="InterPro" id="IPR017927">
    <property type="entry name" value="FAD-bd_FR_type"/>
</dbReference>
<keyword evidence="6" id="KW-0406">Ion transport</keyword>
<feature type="transmembrane region" description="Helical" evidence="9">
    <location>
        <begin position="181"/>
        <end position="202"/>
    </location>
</feature>
<dbReference type="InterPro" id="IPR050369">
    <property type="entry name" value="RBOH/FRE"/>
</dbReference>
<sequence>MPEPILEDQYTAARAYFLCVVGLLFIESAIHWPLYFLELRNRGKPVTISSKTHWQITTYLHKLATLPSLIPFVTDYTLPIILRLLAFIGLNILWGYNSIEFSTDYKLYGWLTIANGGLALLMASRTNLFALVLRIPSPVILLYHRWIGIATVAHATTHFALNVQRYIKTDQLADSFSNRRIQVGIMAWLALAIMFLTSLNFIRRRFFEAFYYSHALFFVFVVGALVHATKGPEFLLPGLLLWGVDRAIRFWDNFRRVEAKSITTLSGDVTKFTIEGRQVTHPGQIAWVQIPGVSFLNWHPFTVASAPGQEHAVFAIRGLGGYTKRLNHLAMDNNIDSTKKMSTSSAEPDKSSSIMPTSVSNTSVTTDKPLKIRVDGPYGVGGTRWGLYPVTVLVAGGIGITPGISIATHIIQRALFARDSQHSTDSRQNWHIHLLWVLKDIKHTSWFAEELQKLSELAANPDVPVTFNITIHITGSAASSAQMEESIEMGSESPFKYVGPGVVVNGRPNLKMWFEDVKRQRSGLEAVVSVCGPRSLMNGARKSAAEVSTVDGHFHVEEETFEL</sequence>
<name>S3DAW8_GLAL2</name>
<keyword evidence="4 9" id="KW-1133">Transmembrane helix</keyword>
<dbReference type="KEGG" id="glz:GLAREA_07262"/>
<keyword evidence="2 9" id="KW-0812">Transmembrane</keyword>
<dbReference type="SFLD" id="SFLDG01168">
    <property type="entry name" value="Ferric_reductase_subgroup_(FRE"/>
    <property type="match status" value="1"/>
</dbReference>
<feature type="transmembrane region" description="Helical" evidence="9">
    <location>
        <begin position="209"/>
        <end position="228"/>
    </location>
</feature>
<evidence type="ECO:0000256" key="4">
    <source>
        <dbReference type="ARBA" id="ARBA00022989"/>
    </source>
</evidence>
<keyword evidence="12" id="KW-1185">Reference proteome</keyword>
<dbReference type="GeneID" id="19466315"/>
<evidence type="ECO:0000256" key="3">
    <source>
        <dbReference type="ARBA" id="ARBA00022982"/>
    </source>
</evidence>
<dbReference type="OrthoDB" id="10006946at2759"/>
<dbReference type="RefSeq" id="XP_008079401.1">
    <property type="nucleotide sequence ID" value="XM_008081210.1"/>
</dbReference>
<feature type="transmembrane region" description="Helical" evidence="9">
    <location>
        <begin position="108"/>
        <end position="133"/>
    </location>
</feature>
<reference evidence="11 12" key="1">
    <citation type="journal article" date="2013" name="BMC Genomics">
        <title>Genomics-driven discovery of the pneumocandin biosynthetic gene cluster in the fungus Glarea lozoyensis.</title>
        <authorList>
            <person name="Chen L."/>
            <person name="Yue Q."/>
            <person name="Zhang X."/>
            <person name="Xiang M."/>
            <person name="Wang C."/>
            <person name="Li S."/>
            <person name="Che Y."/>
            <person name="Ortiz-Lopez F.J."/>
            <person name="Bills G.F."/>
            <person name="Liu X."/>
            <person name="An Z."/>
        </authorList>
    </citation>
    <scope>NUCLEOTIDE SEQUENCE [LARGE SCALE GENOMIC DNA]</scope>
    <source>
        <strain evidence="12">ATCC 20868 / MF5171</strain>
    </source>
</reference>
<dbReference type="OMA" id="CWHETTC"/>
<evidence type="ECO:0000313" key="11">
    <source>
        <dbReference type="EMBL" id="EPE34249.1"/>
    </source>
</evidence>
<evidence type="ECO:0000256" key="8">
    <source>
        <dbReference type="SAM" id="MobiDB-lite"/>
    </source>
</evidence>
<dbReference type="CDD" id="cd06186">
    <property type="entry name" value="NOX_Duox_like_FAD_NADP"/>
    <property type="match status" value="1"/>
</dbReference>
<evidence type="ECO:0000256" key="7">
    <source>
        <dbReference type="ARBA" id="ARBA00023136"/>
    </source>
</evidence>
<keyword evidence="7 9" id="KW-0472">Membrane</keyword>
<dbReference type="PANTHER" id="PTHR11972:SF69">
    <property type="entry name" value="FERRIC REDUCTION OXIDASE 6-RELATED"/>
    <property type="match status" value="1"/>
</dbReference>
<dbReference type="GO" id="GO:0005886">
    <property type="term" value="C:plasma membrane"/>
    <property type="evidence" value="ECO:0007669"/>
    <property type="project" value="TreeGrafter"/>
</dbReference>
<comment type="subcellular location">
    <subcellularLocation>
        <location evidence="1">Membrane</location>
        <topology evidence="1">Multi-pass membrane protein</topology>
    </subcellularLocation>
</comment>
<dbReference type="GO" id="GO:0016175">
    <property type="term" value="F:superoxide-generating NAD(P)H oxidase activity"/>
    <property type="evidence" value="ECO:0007669"/>
    <property type="project" value="TreeGrafter"/>
</dbReference>
<feature type="region of interest" description="Disordered" evidence="8">
    <location>
        <begin position="338"/>
        <end position="362"/>
    </location>
</feature>
<dbReference type="GO" id="GO:0006811">
    <property type="term" value="P:monoatomic ion transport"/>
    <property type="evidence" value="ECO:0007669"/>
    <property type="project" value="UniProtKB-KW"/>
</dbReference>
<dbReference type="PROSITE" id="PS51384">
    <property type="entry name" value="FAD_FR"/>
    <property type="match status" value="1"/>
</dbReference>
<dbReference type="SUPFAM" id="SSF52343">
    <property type="entry name" value="Ferredoxin reductase-like, C-terminal NADP-linked domain"/>
    <property type="match status" value="1"/>
</dbReference>
<evidence type="ECO:0000259" key="10">
    <source>
        <dbReference type="PROSITE" id="PS51384"/>
    </source>
</evidence>
<dbReference type="InterPro" id="IPR017938">
    <property type="entry name" value="Riboflavin_synthase-like_b-brl"/>
</dbReference>
<evidence type="ECO:0000256" key="6">
    <source>
        <dbReference type="ARBA" id="ARBA00023065"/>
    </source>
</evidence>
<protein>
    <submittedName>
        <fullName evidence="11">Ferredoxin reductase-like, C-terminal NADP-linked</fullName>
    </submittedName>
</protein>
<feature type="transmembrane region" description="Helical" evidence="9">
    <location>
        <begin position="76"/>
        <end position="96"/>
    </location>
</feature>
<proteinExistence type="predicted"/>
<feature type="transmembrane region" description="Helical" evidence="9">
    <location>
        <begin position="15"/>
        <end position="37"/>
    </location>
</feature>
<dbReference type="InterPro" id="IPR039261">
    <property type="entry name" value="FNR_nucleotide-bd"/>
</dbReference>
<dbReference type="Gene3D" id="3.40.50.80">
    <property type="entry name" value="Nucleotide-binding domain of ferredoxin-NADP reductase (FNR) module"/>
    <property type="match status" value="1"/>
</dbReference>
<dbReference type="InterPro" id="IPR013130">
    <property type="entry name" value="Fe3_Rdtase_TM_dom"/>
</dbReference>
<feature type="domain" description="FAD-binding FR-type" evidence="10">
    <location>
        <begin position="252"/>
        <end position="384"/>
    </location>
</feature>
<dbReference type="InterPro" id="IPR013112">
    <property type="entry name" value="FAD-bd_8"/>
</dbReference>
<dbReference type="Pfam" id="PF01794">
    <property type="entry name" value="Ferric_reduct"/>
    <property type="match status" value="1"/>
</dbReference>
<evidence type="ECO:0000256" key="2">
    <source>
        <dbReference type="ARBA" id="ARBA00022692"/>
    </source>
</evidence>
<dbReference type="PANTHER" id="PTHR11972">
    <property type="entry name" value="NADPH OXIDASE"/>
    <property type="match status" value="1"/>
</dbReference>
<keyword evidence="5" id="KW-0560">Oxidoreductase</keyword>
<dbReference type="PRINTS" id="PR00466">
    <property type="entry name" value="GP91PHOX"/>
</dbReference>
<evidence type="ECO:0000256" key="1">
    <source>
        <dbReference type="ARBA" id="ARBA00004141"/>
    </source>
</evidence>
<accession>S3DAW8</accession>
<dbReference type="Pfam" id="PF08022">
    <property type="entry name" value="FAD_binding_8"/>
    <property type="match status" value="1"/>
</dbReference>
<keyword evidence="6" id="KW-0813">Transport</keyword>